<dbReference type="PANTHER" id="PTHR23026">
    <property type="entry name" value="NADPH NITROREDUCTASE"/>
    <property type="match status" value="1"/>
</dbReference>
<evidence type="ECO:0000259" key="4">
    <source>
        <dbReference type="Pfam" id="PF00881"/>
    </source>
</evidence>
<dbReference type="Gene3D" id="3.40.109.10">
    <property type="entry name" value="NADH Oxidase"/>
    <property type="match status" value="1"/>
</dbReference>
<evidence type="ECO:0000313" key="5">
    <source>
        <dbReference type="EMBL" id="HHR40306.1"/>
    </source>
</evidence>
<dbReference type="InterPro" id="IPR000415">
    <property type="entry name" value="Nitroreductase-like"/>
</dbReference>
<dbReference type="Pfam" id="PF00881">
    <property type="entry name" value="Nitroreductase"/>
    <property type="match status" value="1"/>
</dbReference>
<dbReference type="PANTHER" id="PTHR23026:SF90">
    <property type="entry name" value="IODOTYROSINE DEIODINASE 1"/>
    <property type="match status" value="1"/>
</dbReference>
<dbReference type="AlphaFoldDB" id="A0A7C5U977"/>
<reference evidence="5" key="1">
    <citation type="journal article" date="2020" name="mSystems">
        <title>Genome- and Community-Level Interaction Insights into Carbon Utilization and Element Cycling Functions of Hydrothermarchaeota in Hydrothermal Sediment.</title>
        <authorList>
            <person name="Zhou Z."/>
            <person name="Liu Y."/>
            <person name="Xu W."/>
            <person name="Pan J."/>
            <person name="Luo Z.H."/>
            <person name="Li M."/>
        </authorList>
    </citation>
    <scope>NUCLEOTIDE SEQUENCE [LARGE SCALE GENOMIC DNA]</scope>
    <source>
        <strain evidence="5">SpSt-1084</strain>
    </source>
</reference>
<keyword evidence="2" id="KW-0288">FMN</keyword>
<protein>
    <recommendedName>
        <fullName evidence="4">Nitroreductase domain-containing protein</fullName>
    </recommendedName>
</protein>
<organism evidence="5">
    <name type="scientific">Caldiarchaeum subterraneum</name>
    <dbReference type="NCBI Taxonomy" id="311458"/>
    <lineage>
        <taxon>Archaea</taxon>
        <taxon>Nitrososphaerota</taxon>
        <taxon>Candidatus Caldarchaeales</taxon>
        <taxon>Candidatus Caldarchaeaceae</taxon>
        <taxon>Candidatus Caldarchaeum</taxon>
    </lineage>
</organism>
<name>A0A7C5U977_CALS0</name>
<accession>A0A7C5U977</accession>
<evidence type="ECO:0000256" key="1">
    <source>
        <dbReference type="ARBA" id="ARBA00022630"/>
    </source>
</evidence>
<evidence type="ECO:0000256" key="3">
    <source>
        <dbReference type="ARBA" id="ARBA00023002"/>
    </source>
</evidence>
<keyword evidence="3" id="KW-0560">Oxidoreductase</keyword>
<dbReference type="EMBL" id="DRXS01000032">
    <property type="protein sequence ID" value="HHR40306.1"/>
    <property type="molecule type" value="Genomic_DNA"/>
</dbReference>
<proteinExistence type="predicted"/>
<gene>
    <name evidence="5" type="ORF">ENM42_00585</name>
</gene>
<evidence type="ECO:0000256" key="2">
    <source>
        <dbReference type="ARBA" id="ARBA00022643"/>
    </source>
</evidence>
<dbReference type="SUPFAM" id="SSF55469">
    <property type="entry name" value="FMN-dependent nitroreductase-like"/>
    <property type="match status" value="1"/>
</dbReference>
<dbReference type="InterPro" id="IPR050627">
    <property type="entry name" value="Nitroreductase/BluB"/>
</dbReference>
<dbReference type="InterPro" id="IPR029479">
    <property type="entry name" value="Nitroreductase"/>
</dbReference>
<dbReference type="GO" id="GO:0016491">
    <property type="term" value="F:oxidoreductase activity"/>
    <property type="evidence" value="ECO:0007669"/>
    <property type="project" value="UniProtKB-KW"/>
</dbReference>
<comment type="caution">
    <text evidence="5">The sequence shown here is derived from an EMBL/GenBank/DDBJ whole genome shotgun (WGS) entry which is preliminary data.</text>
</comment>
<feature type="domain" description="Nitroreductase" evidence="4">
    <location>
        <begin position="11"/>
        <end position="181"/>
    </location>
</feature>
<sequence>MDVFETIYTLRSIRKFKKIPVEREKIFKLIEAATKAPNASFTEPWHFIVVQDENTKKKFTPLYAEAFRLYQSQRRIITDEIKKRLEKAKHFAENIHEVPVMIFVLMDPSTRAVKEGFLNELVLQSMYGSIFPAIQNLMLAARALGLGSVLTTLLNFYEEDVKKILRVPESIRLVAMVGVGYPAVKFSQPRRSPVDKFLHWEKW</sequence>
<keyword evidence="1" id="KW-0285">Flavoprotein</keyword>